<keyword evidence="2" id="KW-0808">Transferase</keyword>
<gene>
    <name evidence="2" type="ORF">CTI12_AA501870</name>
</gene>
<protein>
    <submittedName>
        <fullName evidence="2">RNA-directed DNA polymerase, eukaryota, Reverse transcriptase zinc-binding domain protein</fullName>
    </submittedName>
</protein>
<evidence type="ECO:0000313" key="2">
    <source>
        <dbReference type="EMBL" id="PWA44518.1"/>
    </source>
</evidence>
<dbReference type="GO" id="GO:0003964">
    <property type="term" value="F:RNA-directed DNA polymerase activity"/>
    <property type="evidence" value="ECO:0007669"/>
    <property type="project" value="UniProtKB-KW"/>
</dbReference>
<dbReference type="PANTHER" id="PTHR36617">
    <property type="entry name" value="PROTEIN, PUTATIVE-RELATED"/>
    <property type="match status" value="1"/>
</dbReference>
<keyword evidence="2" id="KW-0695">RNA-directed DNA polymerase</keyword>
<accession>A0A2U1L6C0</accession>
<dbReference type="Proteomes" id="UP000245207">
    <property type="component" value="Unassembled WGS sequence"/>
</dbReference>
<feature type="region of interest" description="Disordered" evidence="1">
    <location>
        <begin position="1"/>
        <end position="50"/>
    </location>
</feature>
<feature type="compositionally biased region" description="Polar residues" evidence="1">
    <location>
        <begin position="1"/>
        <end position="12"/>
    </location>
</feature>
<evidence type="ECO:0000313" key="3">
    <source>
        <dbReference type="Proteomes" id="UP000245207"/>
    </source>
</evidence>
<keyword evidence="3" id="KW-1185">Reference proteome</keyword>
<name>A0A2U1L6C0_ARTAN</name>
<keyword evidence="2" id="KW-0548">Nucleotidyltransferase</keyword>
<reference evidence="2 3" key="1">
    <citation type="journal article" date="2018" name="Mol. Plant">
        <title>The genome of Artemisia annua provides insight into the evolution of Asteraceae family and artemisinin biosynthesis.</title>
        <authorList>
            <person name="Shen Q."/>
            <person name="Zhang L."/>
            <person name="Liao Z."/>
            <person name="Wang S."/>
            <person name="Yan T."/>
            <person name="Shi P."/>
            <person name="Liu M."/>
            <person name="Fu X."/>
            <person name="Pan Q."/>
            <person name="Wang Y."/>
            <person name="Lv Z."/>
            <person name="Lu X."/>
            <person name="Zhang F."/>
            <person name="Jiang W."/>
            <person name="Ma Y."/>
            <person name="Chen M."/>
            <person name="Hao X."/>
            <person name="Li L."/>
            <person name="Tang Y."/>
            <person name="Lv G."/>
            <person name="Zhou Y."/>
            <person name="Sun X."/>
            <person name="Brodelius P.E."/>
            <person name="Rose J.K.C."/>
            <person name="Tang K."/>
        </authorList>
    </citation>
    <scope>NUCLEOTIDE SEQUENCE [LARGE SCALE GENOMIC DNA]</scope>
    <source>
        <strain evidence="3">cv. Huhao1</strain>
        <tissue evidence="2">Leaf</tissue>
    </source>
</reference>
<dbReference type="AlphaFoldDB" id="A0A2U1L6C0"/>
<dbReference type="PANTHER" id="PTHR36617:SF5">
    <property type="entry name" value="OS05G0421675 PROTEIN"/>
    <property type="match status" value="1"/>
</dbReference>
<dbReference type="EMBL" id="PKPP01011243">
    <property type="protein sequence ID" value="PWA44518.1"/>
    <property type="molecule type" value="Genomic_DNA"/>
</dbReference>
<feature type="compositionally biased region" description="Acidic residues" evidence="1">
    <location>
        <begin position="18"/>
        <end position="27"/>
    </location>
</feature>
<comment type="caution">
    <text evidence="2">The sequence shown here is derived from an EMBL/GenBank/DDBJ whole genome shotgun (WGS) entry which is preliminary data.</text>
</comment>
<sequence length="312" mass="35925">MVKNKTITSFFKRTNEEQQVEGIDDEIQESKRQKGSTSEPVIGPAACNEQPSEIPQANINEVDVSSLERDPAKRLEMWKYPVTVREQVRLAYISLGVYQPKLEEYKPRGPKNNLRRFKFSWFGIYMSLIIKKKIGNGNHTRFWMDNWVGGGPLKLLFPRLYRLDTNQQCVGSHRAPTFHQHYATTSAPIATDSSQIGPFASHVGLVYNWSWLRPIRSEPDLAELEDLCILVAHLRLSDNQDKWECIIDNSRTSTVKGMLSQITHLSTNTSLIPIRWNSILPSKANILTWRIANMRLPTWINLDYRDIDLDSI</sequence>
<organism evidence="2 3">
    <name type="scientific">Artemisia annua</name>
    <name type="common">Sweet wormwood</name>
    <dbReference type="NCBI Taxonomy" id="35608"/>
    <lineage>
        <taxon>Eukaryota</taxon>
        <taxon>Viridiplantae</taxon>
        <taxon>Streptophyta</taxon>
        <taxon>Embryophyta</taxon>
        <taxon>Tracheophyta</taxon>
        <taxon>Spermatophyta</taxon>
        <taxon>Magnoliopsida</taxon>
        <taxon>eudicotyledons</taxon>
        <taxon>Gunneridae</taxon>
        <taxon>Pentapetalae</taxon>
        <taxon>asterids</taxon>
        <taxon>campanulids</taxon>
        <taxon>Asterales</taxon>
        <taxon>Asteraceae</taxon>
        <taxon>Asteroideae</taxon>
        <taxon>Anthemideae</taxon>
        <taxon>Artemisiinae</taxon>
        <taxon>Artemisia</taxon>
    </lineage>
</organism>
<evidence type="ECO:0000256" key="1">
    <source>
        <dbReference type="SAM" id="MobiDB-lite"/>
    </source>
</evidence>
<proteinExistence type="predicted"/>